<evidence type="ECO:0000259" key="3">
    <source>
        <dbReference type="Pfam" id="PF14295"/>
    </source>
</evidence>
<name>A0A318TNH4_9BRAD</name>
<dbReference type="Gene3D" id="3.50.4.10">
    <property type="entry name" value="Hepatocyte Growth Factor"/>
    <property type="match status" value="2"/>
</dbReference>
<keyword evidence="2" id="KW-1015">Disulfide bond</keyword>
<dbReference type="GO" id="GO:0006508">
    <property type="term" value="P:proteolysis"/>
    <property type="evidence" value="ECO:0007669"/>
    <property type="project" value="InterPro"/>
</dbReference>
<keyword evidence="1" id="KW-0677">Repeat</keyword>
<feature type="domain" description="Apple" evidence="3">
    <location>
        <begin position="44"/>
        <end position="94"/>
    </location>
</feature>
<dbReference type="CDD" id="cd01100">
    <property type="entry name" value="APPLE_Factor_XI_like"/>
    <property type="match status" value="1"/>
</dbReference>
<dbReference type="EMBL" id="QJTI01000003">
    <property type="protein sequence ID" value="PYF04578.1"/>
    <property type="molecule type" value="Genomic_DNA"/>
</dbReference>
<evidence type="ECO:0000256" key="2">
    <source>
        <dbReference type="ARBA" id="ARBA00023157"/>
    </source>
</evidence>
<dbReference type="Proteomes" id="UP000248148">
    <property type="component" value="Unassembled WGS sequence"/>
</dbReference>
<accession>A0A318TNH4</accession>
<protein>
    <submittedName>
        <fullName evidence="4">PAN domain-containing protein</fullName>
    </submittedName>
</protein>
<evidence type="ECO:0000256" key="1">
    <source>
        <dbReference type="ARBA" id="ARBA00022737"/>
    </source>
</evidence>
<reference evidence="4 5" key="1">
    <citation type="submission" date="2018-06" db="EMBL/GenBank/DDBJ databases">
        <title>Genomic Encyclopedia of Archaeal and Bacterial Type Strains, Phase II (KMG-II): from individual species to whole genera.</title>
        <authorList>
            <person name="Goeker M."/>
        </authorList>
    </citation>
    <scope>NUCLEOTIDE SEQUENCE [LARGE SCALE GENOMIC DNA]</scope>
    <source>
        <strain evidence="4 5">JCM 11668</strain>
    </source>
</reference>
<dbReference type="AlphaFoldDB" id="A0A318TNH4"/>
<feature type="domain" description="Apple" evidence="3">
    <location>
        <begin position="127"/>
        <end position="178"/>
    </location>
</feature>
<sequence>MQGVGDTAAKHAAARWRRIAVAIALPLLALTLAPLDRAAAQANFDRPGADYARSTILSGDPADCAMVCERDRRCRAWTFAYPKTTEDTAQCWLKNAVPPRLPNSCCVSGVRGAGVLEPRSSNAEAAIDRFGGDYRSFDLKRGEGEDACKAACTEDNKCRAWTYARPGYVGRDARCFLKKDIKPPRRKPGFISGVVR</sequence>
<evidence type="ECO:0000313" key="4">
    <source>
        <dbReference type="EMBL" id="PYF04578.1"/>
    </source>
</evidence>
<evidence type="ECO:0000313" key="5">
    <source>
        <dbReference type="Proteomes" id="UP000248148"/>
    </source>
</evidence>
<dbReference type="GO" id="GO:0005576">
    <property type="term" value="C:extracellular region"/>
    <property type="evidence" value="ECO:0007669"/>
    <property type="project" value="InterPro"/>
</dbReference>
<gene>
    <name evidence="4" type="ORF">BJ122_103233</name>
</gene>
<organism evidence="4 5">
    <name type="scientific">Rhodopseudomonas faecalis</name>
    <dbReference type="NCBI Taxonomy" id="99655"/>
    <lineage>
        <taxon>Bacteria</taxon>
        <taxon>Pseudomonadati</taxon>
        <taxon>Pseudomonadota</taxon>
        <taxon>Alphaproteobacteria</taxon>
        <taxon>Hyphomicrobiales</taxon>
        <taxon>Nitrobacteraceae</taxon>
        <taxon>Rhodopseudomonas</taxon>
    </lineage>
</organism>
<proteinExistence type="predicted"/>
<dbReference type="InterPro" id="IPR000177">
    <property type="entry name" value="Apple"/>
</dbReference>
<comment type="caution">
    <text evidence="4">The sequence shown here is derived from an EMBL/GenBank/DDBJ whole genome shotgun (WGS) entry which is preliminary data.</text>
</comment>
<keyword evidence="5" id="KW-1185">Reference proteome</keyword>
<dbReference type="Pfam" id="PF14295">
    <property type="entry name" value="PAN_4"/>
    <property type="match status" value="2"/>
</dbReference>
<dbReference type="InterPro" id="IPR003609">
    <property type="entry name" value="Pan_app"/>
</dbReference>